<accession>A0A9P1DCB4</accession>
<proteinExistence type="predicted"/>
<organism evidence="1">
    <name type="scientific">Cladocopium goreaui</name>
    <dbReference type="NCBI Taxonomy" id="2562237"/>
    <lineage>
        <taxon>Eukaryota</taxon>
        <taxon>Sar</taxon>
        <taxon>Alveolata</taxon>
        <taxon>Dinophyceae</taxon>
        <taxon>Suessiales</taxon>
        <taxon>Symbiodiniaceae</taxon>
        <taxon>Cladocopium</taxon>
    </lineage>
</organism>
<keyword evidence="3" id="KW-1185">Reference proteome</keyword>
<dbReference type="EMBL" id="CAMXCT020003911">
    <property type="protein sequence ID" value="CAL1160245.1"/>
    <property type="molecule type" value="Genomic_DNA"/>
</dbReference>
<gene>
    <name evidence="1" type="ORF">C1SCF055_LOCUS32469</name>
</gene>
<dbReference type="Proteomes" id="UP001152797">
    <property type="component" value="Unassembled WGS sequence"/>
</dbReference>
<evidence type="ECO:0000313" key="2">
    <source>
        <dbReference type="EMBL" id="CAL1160245.1"/>
    </source>
</evidence>
<dbReference type="EMBL" id="CAMXCT010003911">
    <property type="protein sequence ID" value="CAI4006870.1"/>
    <property type="molecule type" value="Genomic_DNA"/>
</dbReference>
<protein>
    <submittedName>
        <fullName evidence="1">Uncharacterized protein</fullName>
    </submittedName>
</protein>
<comment type="caution">
    <text evidence="1">The sequence shown here is derived from an EMBL/GenBank/DDBJ whole genome shotgun (WGS) entry which is preliminary data.</text>
</comment>
<reference evidence="2" key="2">
    <citation type="submission" date="2024-04" db="EMBL/GenBank/DDBJ databases">
        <authorList>
            <person name="Chen Y."/>
            <person name="Shah S."/>
            <person name="Dougan E. K."/>
            <person name="Thang M."/>
            <person name="Chan C."/>
        </authorList>
    </citation>
    <scope>NUCLEOTIDE SEQUENCE [LARGE SCALE GENOMIC DNA]</scope>
</reference>
<dbReference type="EMBL" id="CAMXCT030003911">
    <property type="protein sequence ID" value="CAL4794182.1"/>
    <property type="molecule type" value="Genomic_DNA"/>
</dbReference>
<dbReference type="AlphaFoldDB" id="A0A9P1DCB4"/>
<reference evidence="1" key="1">
    <citation type="submission" date="2022-10" db="EMBL/GenBank/DDBJ databases">
        <authorList>
            <person name="Chen Y."/>
            <person name="Dougan E. K."/>
            <person name="Chan C."/>
            <person name="Rhodes N."/>
            <person name="Thang M."/>
        </authorList>
    </citation>
    <scope>NUCLEOTIDE SEQUENCE</scope>
</reference>
<sequence length="108" mass="12676">MTDLTEPLMQPDLEAGEVKLEEEVQPQKEVKPEQPQPKYEDLWYGNLFGLISLDVLLWKHRLTRMTSRLGHERSLLDCCYLRFRLLPAVRATPVHGDGLREHLLYEPH</sequence>
<evidence type="ECO:0000313" key="3">
    <source>
        <dbReference type="Proteomes" id="UP001152797"/>
    </source>
</evidence>
<evidence type="ECO:0000313" key="1">
    <source>
        <dbReference type="EMBL" id="CAI4006870.1"/>
    </source>
</evidence>
<name>A0A9P1DCB4_9DINO</name>